<keyword evidence="1" id="KW-0456">Lyase</keyword>
<dbReference type="EMBL" id="MU277214">
    <property type="protein sequence ID" value="KAI0061088.1"/>
    <property type="molecule type" value="Genomic_DNA"/>
</dbReference>
<reference evidence="1" key="2">
    <citation type="journal article" date="2022" name="New Phytol.">
        <title>Evolutionary transition to the ectomycorrhizal habit in the genomes of a hyperdiverse lineage of mushroom-forming fungi.</title>
        <authorList>
            <person name="Looney B."/>
            <person name="Miyauchi S."/>
            <person name="Morin E."/>
            <person name="Drula E."/>
            <person name="Courty P.E."/>
            <person name="Kohler A."/>
            <person name="Kuo A."/>
            <person name="LaButti K."/>
            <person name="Pangilinan J."/>
            <person name="Lipzen A."/>
            <person name="Riley R."/>
            <person name="Andreopoulos W."/>
            <person name="He G."/>
            <person name="Johnson J."/>
            <person name="Nolan M."/>
            <person name="Tritt A."/>
            <person name="Barry K.W."/>
            <person name="Grigoriev I.V."/>
            <person name="Nagy L.G."/>
            <person name="Hibbett D."/>
            <person name="Henrissat B."/>
            <person name="Matheny P.B."/>
            <person name="Labbe J."/>
            <person name="Martin F.M."/>
        </authorList>
    </citation>
    <scope>NUCLEOTIDE SEQUENCE</scope>
    <source>
        <strain evidence="1">HHB10654</strain>
    </source>
</reference>
<evidence type="ECO:0000313" key="1">
    <source>
        <dbReference type="EMBL" id="KAI0061088.1"/>
    </source>
</evidence>
<accession>A0ACB8SZ00</accession>
<reference evidence="1" key="1">
    <citation type="submission" date="2021-03" db="EMBL/GenBank/DDBJ databases">
        <authorList>
            <consortium name="DOE Joint Genome Institute"/>
            <person name="Ahrendt S."/>
            <person name="Looney B.P."/>
            <person name="Miyauchi S."/>
            <person name="Morin E."/>
            <person name="Drula E."/>
            <person name="Courty P.E."/>
            <person name="Chicoki N."/>
            <person name="Fauchery L."/>
            <person name="Kohler A."/>
            <person name="Kuo A."/>
            <person name="Labutti K."/>
            <person name="Pangilinan J."/>
            <person name="Lipzen A."/>
            <person name="Riley R."/>
            <person name="Andreopoulos W."/>
            <person name="He G."/>
            <person name="Johnson J."/>
            <person name="Barry K.W."/>
            <person name="Grigoriev I.V."/>
            <person name="Nagy L."/>
            <person name="Hibbett D."/>
            <person name="Henrissat B."/>
            <person name="Matheny P.B."/>
            <person name="Labbe J."/>
            <person name="Martin F."/>
        </authorList>
    </citation>
    <scope>NUCLEOTIDE SEQUENCE</scope>
    <source>
        <strain evidence="1">HHB10654</strain>
    </source>
</reference>
<dbReference type="Proteomes" id="UP000814140">
    <property type="component" value="Unassembled WGS sequence"/>
</dbReference>
<evidence type="ECO:0000313" key="2">
    <source>
        <dbReference type="Proteomes" id="UP000814140"/>
    </source>
</evidence>
<gene>
    <name evidence="1" type="ORF">BV25DRAFT_1826937</name>
</gene>
<keyword evidence="2" id="KW-1185">Reference proteome</keyword>
<sequence length="466" mass="51045">MRVITAVLSLLVGLPVVHSFDIPFTSYDDDFIDPKYVLAKSFNTNTSVSQQSIVQWADFLNAQGGAPWSVTTSKPFPAPSGDIHDYLSWSPYWWPNCTGVGNKTELTPQQIWTTCPYSPRDGLFNPDLSTIANNVAFYNMTDAILYNSLAWVINGSSTYSSNIATYIKTWFLDSDTKMNPNLNYAQVQRGPGKQLGTHTGVLDFKCMAKLVNAILILRQGKSPEWTSDIDTQLVAWVNTYLQWLETASIALQEAAATNNHGSYYYAQLASLKILVNDTAGAQTSLKKYFSTLYKNQISANGEQPLEAARTRPYHYRAYNLAAMITNARLAEYTGFSAWNLTTANGSTIKTALDYTMTVPPESDGASEILYSVGAVASVYGDPQGTYAAFLNKSEPFYPAEPWFFWDQPLSDSGWVRANAANSTGGGPGATSKPKSNSSAVRSSGHGWSATTLLTGFAGWIVFSLVI</sequence>
<proteinExistence type="predicted"/>
<organism evidence="1 2">
    <name type="scientific">Artomyces pyxidatus</name>
    <dbReference type="NCBI Taxonomy" id="48021"/>
    <lineage>
        <taxon>Eukaryota</taxon>
        <taxon>Fungi</taxon>
        <taxon>Dikarya</taxon>
        <taxon>Basidiomycota</taxon>
        <taxon>Agaricomycotina</taxon>
        <taxon>Agaricomycetes</taxon>
        <taxon>Russulales</taxon>
        <taxon>Auriscalpiaceae</taxon>
        <taxon>Artomyces</taxon>
    </lineage>
</organism>
<comment type="caution">
    <text evidence="1">The sequence shown here is derived from an EMBL/GenBank/DDBJ whole genome shotgun (WGS) entry which is preliminary data.</text>
</comment>
<protein>
    <submittedName>
        <fullName evidence="1">Chondroitin AC/alginate lyase</fullName>
    </submittedName>
</protein>
<name>A0ACB8SZ00_9AGAM</name>